<name>A0A137NSB2_CONC2</name>
<dbReference type="InterPro" id="IPR012132">
    <property type="entry name" value="GMC_OxRdtase"/>
</dbReference>
<organism evidence="8 9">
    <name type="scientific">Conidiobolus coronatus (strain ATCC 28846 / CBS 209.66 / NRRL 28638)</name>
    <name type="common">Delacroixia coronata</name>
    <dbReference type="NCBI Taxonomy" id="796925"/>
    <lineage>
        <taxon>Eukaryota</taxon>
        <taxon>Fungi</taxon>
        <taxon>Fungi incertae sedis</taxon>
        <taxon>Zoopagomycota</taxon>
        <taxon>Entomophthoromycotina</taxon>
        <taxon>Entomophthoromycetes</taxon>
        <taxon>Entomophthorales</taxon>
        <taxon>Ancylistaceae</taxon>
        <taxon>Conidiobolus</taxon>
    </lineage>
</organism>
<dbReference type="InterPro" id="IPR000172">
    <property type="entry name" value="GMC_OxRdtase_N"/>
</dbReference>
<dbReference type="EMBL" id="KQ964838">
    <property type="protein sequence ID" value="KXN65641.1"/>
    <property type="molecule type" value="Genomic_DNA"/>
</dbReference>
<dbReference type="PIRSF" id="PIRSF000137">
    <property type="entry name" value="Alcohol_oxidase"/>
    <property type="match status" value="1"/>
</dbReference>
<accession>A0A137NSB2</accession>
<dbReference type="OrthoDB" id="269227at2759"/>
<dbReference type="GO" id="GO:0016614">
    <property type="term" value="F:oxidoreductase activity, acting on CH-OH group of donors"/>
    <property type="evidence" value="ECO:0007669"/>
    <property type="project" value="InterPro"/>
</dbReference>
<dbReference type="Proteomes" id="UP000070444">
    <property type="component" value="Unassembled WGS sequence"/>
</dbReference>
<reference evidence="8 9" key="1">
    <citation type="journal article" date="2015" name="Genome Biol. Evol.">
        <title>Phylogenomic analyses indicate that early fungi evolved digesting cell walls of algal ancestors of land plants.</title>
        <authorList>
            <person name="Chang Y."/>
            <person name="Wang S."/>
            <person name="Sekimoto S."/>
            <person name="Aerts A.L."/>
            <person name="Choi C."/>
            <person name="Clum A."/>
            <person name="LaButti K.M."/>
            <person name="Lindquist E.A."/>
            <person name="Yee Ngan C."/>
            <person name="Ohm R.A."/>
            <person name="Salamov A.A."/>
            <person name="Grigoriev I.V."/>
            <person name="Spatafora J.W."/>
            <person name="Berbee M.L."/>
        </authorList>
    </citation>
    <scope>NUCLEOTIDE SEQUENCE [LARGE SCALE GENOMIC DNA]</scope>
    <source>
        <strain evidence="8 9">NRRL 28638</strain>
    </source>
</reference>
<evidence type="ECO:0000256" key="5">
    <source>
        <dbReference type="PIRSR" id="PIRSR000137-2"/>
    </source>
</evidence>
<dbReference type="PANTHER" id="PTHR11552">
    <property type="entry name" value="GLUCOSE-METHANOL-CHOLINE GMC OXIDOREDUCTASE"/>
    <property type="match status" value="1"/>
</dbReference>
<dbReference type="InterPro" id="IPR007867">
    <property type="entry name" value="GMC_OxRtase_C"/>
</dbReference>
<evidence type="ECO:0000256" key="2">
    <source>
        <dbReference type="ARBA" id="ARBA00010790"/>
    </source>
</evidence>
<keyword evidence="3" id="KW-0285">Flavoprotein</keyword>
<evidence type="ECO:0000256" key="1">
    <source>
        <dbReference type="ARBA" id="ARBA00001974"/>
    </source>
</evidence>
<dbReference type="Gene3D" id="3.50.50.60">
    <property type="entry name" value="FAD/NAD(P)-binding domain"/>
    <property type="match status" value="1"/>
</dbReference>
<evidence type="ECO:0000259" key="6">
    <source>
        <dbReference type="Pfam" id="PF00732"/>
    </source>
</evidence>
<evidence type="ECO:0000259" key="7">
    <source>
        <dbReference type="Pfam" id="PF05199"/>
    </source>
</evidence>
<evidence type="ECO:0000313" key="8">
    <source>
        <dbReference type="EMBL" id="KXN65641.1"/>
    </source>
</evidence>
<protein>
    <submittedName>
        <fullName evidence="8">Alcohol oxidase</fullName>
    </submittedName>
</protein>
<dbReference type="SUPFAM" id="SSF51905">
    <property type="entry name" value="FAD/NAD(P)-binding domain"/>
    <property type="match status" value="1"/>
</dbReference>
<comment type="cofactor">
    <cofactor evidence="1 5">
        <name>FAD</name>
        <dbReference type="ChEBI" id="CHEBI:57692"/>
    </cofactor>
</comment>
<sequence length="547" mass="61719">MDAGKDVINANITTPGLMLRTWEDSSIAWQYYVNYYNENSNMRKSIRYPRSSGLGGCTLHNGMVHVYPKQQDFDDMVRLTGDQSWSESTFRKYYQSILETSNSERSFLPLSTIALKKIIGIDTKYPGLATLVGKAFVNQEKGIDPNGYSYTSSLLNPIPKRKLTIDENIPFFIPSNIKSIDGRNERYGVREYVKKVMGQNSKLRFKGEALVTKVILEGNKATGVEYMSGEHLYRASPIADKSNATPPKTFRVRAKKEVIVSGGVFNSPQILMLSGIGNPENLKSFNIEPKVNLPGVGKNLQDHYEIPVNVKLDSKWEMTKNCKFSSDDSDECWRKYKTGEGPYNIAGIFFGEPLRSSEKEPDTDLWHYAGVTRWVGYSNSTTEDVIKNTDHFSIITQLPHESSRKGAVNLKSNDPRDTPNINFKYFQDGAGKDIPKLIHGIKEARKKFSRTGWHNMVEVDPGKHVQSDEQLEKYIRENTFGHHACCTNKIGRDNDPDAVLDKDFKVRGVENLRVVDQSSIPAIWGNFPVLSTYLLGVKGANAILNRK</sequence>
<evidence type="ECO:0000256" key="4">
    <source>
        <dbReference type="ARBA" id="ARBA00022827"/>
    </source>
</evidence>
<comment type="similarity">
    <text evidence="2">Belongs to the GMC oxidoreductase family.</text>
</comment>
<feature type="binding site" evidence="5">
    <location>
        <position position="211"/>
    </location>
    <ligand>
        <name>FAD</name>
        <dbReference type="ChEBI" id="CHEBI:57692"/>
    </ligand>
</feature>
<dbReference type="STRING" id="796925.A0A137NSB2"/>
<dbReference type="SUPFAM" id="SSF54373">
    <property type="entry name" value="FAD-linked reductases, C-terminal domain"/>
    <property type="match status" value="1"/>
</dbReference>
<evidence type="ECO:0000256" key="3">
    <source>
        <dbReference type="ARBA" id="ARBA00022630"/>
    </source>
</evidence>
<feature type="binding site" evidence="5">
    <location>
        <begin position="61"/>
        <end position="64"/>
    </location>
    <ligand>
        <name>FAD</name>
        <dbReference type="ChEBI" id="CHEBI:57692"/>
    </ligand>
</feature>
<dbReference type="PANTHER" id="PTHR11552:SF147">
    <property type="entry name" value="CHOLINE DEHYDROGENASE, MITOCHONDRIAL"/>
    <property type="match status" value="1"/>
</dbReference>
<feature type="domain" description="Glucose-methanol-choline oxidoreductase C-terminal" evidence="7">
    <location>
        <begin position="404"/>
        <end position="536"/>
    </location>
</feature>
<gene>
    <name evidence="8" type="ORF">CONCODRAFT_12700</name>
</gene>
<feature type="domain" description="Glucose-methanol-choline oxidoreductase N-terminal" evidence="6">
    <location>
        <begin position="189"/>
        <end position="304"/>
    </location>
</feature>
<dbReference type="OMA" id="LTEKCTW"/>
<dbReference type="Pfam" id="PF05199">
    <property type="entry name" value="GMC_oxred_C"/>
    <property type="match status" value="1"/>
</dbReference>
<proteinExistence type="inferred from homology"/>
<dbReference type="Gene3D" id="3.30.560.10">
    <property type="entry name" value="Glucose Oxidase, domain 3"/>
    <property type="match status" value="1"/>
</dbReference>
<dbReference type="AlphaFoldDB" id="A0A137NSB2"/>
<dbReference type="GO" id="GO:0050660">
    <property type="term" value="F:flavin adenine dinucleotide binding"/>
    <property type="evidence" value="ECO:0007669"/>
    <property type="project" value="InterPro"/>
</dbReference>
<keyword evidence="4 5" id="KW-0274">FAD</keyword>
<dbReference type="InterPro" id="IPR036188">
    <property type="entry name" value="FAD/NAD-bd_sf"/>
</dbReference>
<keyword evidence="9" id="KW-1185">Reference proteome</keyword>
<evidence type="ECO:0000313" key="9">
    <source>
        <dbReference type="Proteomes" id="UP000070444"/>
    </source>
</evidence>
<dbReference type="Pfam" id="PF00732">
    <property type="entry name" value="GMC_oxred_N"/>
    <property type="match status" value="1"/>
</dbReference>